<feature type="domain" description="GSCFA" evidence="1">
    <location>
        <begin position="23"/>
        <end position="260"/>
    </location>
</feature>
<protein>
    <recommendedName>
        <fullName evidence="1">GSCFA domain-containing protein</fullName>
    </recommendedName>
</protein>
<dbReference type="InterPro" id="IPR036514">
    <property type="entry name" value="SGNH_hydro_sf"/>
</dbReference>
<accession>A0A9X0YJQ1</accession>
<dbReference type="GO" id="GO:0016788">
    <property type="term" value="F:hydrolase activity, acting on ester bonds"/>
    <property type="evidence" value="ECO:0007669"/>
    <property type="project" value="UniProtKB-ARBA"/>
</dbReference>
<organism evidence="2 4">
    <name type="scientific">Formosa algae</name>
    <dbReference type="NCBI Taxonomy" id="225843"/>
    <lineage>
        <taxon>Bacteria</taxon>
        <taxon>Pseudomonadati</taxon>
        <taxon>Bacteroidota</taxon>
        <taxon>Flavobacteriia</taxon>
        <taxon>Flavobacteriales</taxon>
        <taxon>Flavobacteriaceae</taxon>
        <taxon>Formosa</taxon>
    </lineage>
</organism>
<evidence type="ECO:0000313" key="2">
    <source>
        <dbReference type="EMBL" id="MBP1838131.1"/>
    </source>
</evidence>
<dbReference type="AlphaFoldDB" id="A0A9X0YJQ1"/>
<name>A0A9X0YJQ1_9FLAO</name>
<reference evidence="2" key="1">
    <citation type="submission" date="2021-03" db="EMBL/GenBank/DDBJ databases">
        <title>Genomic Encyclopedia of Type Strains, Phase IV (KMG-IV): sequencing the most valuable type-strain genomes for metagenomic binning, comparative biology and taxonomic classification.</title>
        <authorList>
            <person name="Goeker M."/>
        </authorList>
    </citation>
    <scope>NUCLEOTIDE SEQUENCE</scope>
    <source>
        <strain evidence="2">DSM 15523</strain>
        <strain evidence="3 5">DSM 16476</strain>
    </source>
</reference>
<evidence type="ECO:0000313" key="5">
    <source>
        <dbReference type="Proteomes" id="UP001231587"/>
    </source>
</evidence>
<dbReference type="SUPFAM" id="SSF52266">
    <property type="entry name" value="SGNH hydrolase"/>
    <property type="match status" value="1"/>
</dbReference>
<evidence type="ECO:0000313" key="4">
    <source>
        <dbReference type="Proteomes" id="UP001138672"/>
    </source>
</evidence>
<dbReference type="OrthoDB" id="9807687at2"/>
<dbReference type="InterPro" id="IPR014982">
    <property type="entry name" value="GSCFA"/>
</dbReference>
<dbReference type="Pfam" id="PF08885">
    <property type="entry name" value="GSCFA"/>
    <property type="match status" value="1"/>
</dbReference>
<evidence type="ECO:0000313" key="3">
    <source>
        <dbReference type="EMBL" id="MDQ0334266.1"/>
    </source>
</evidence>
<dbReference type="Gene3D" id="3.40.50.1110">
    <property type="entry name" value="SGNH hydrolase"/>
    <property type="match status" value="1"/>
</dbReference>
<proteinExistence type="predicted"/>
<gene>
    <name evidence="2" type="ORF">J2Z56_000027</name>
    <name evidence="3" type="ORF">J2Z57_000693</name>
</gene>
<evidence type="ECO:0000259" key="1">
    <source>
        <dbReference type="Pfam" id="PF08885"/>
    </source>
</evidence>
<dbReference type="EMBL" id="JAUSUU010000002">
    <property type="protein sequence ID" value="MDQ0334266.1"/>
    <property type="molecule type" value="Genomic_DNA"/>
</dbReference>
<comment type="caution">
    <text evidence="2">The sequence shown here is derived from an EMBL/GenBank/DDBJ whole genome shotgun (WGS) entry which is preliminary data.</text>
</comment>
<dbReference type="Proteomes" id="UP001138672">
    <property type="component" value="Unassembled WGS sequence"/>
</dbReference>
<sequence>MKFFTEIPIQYHSDNPIDYQSKMLLLGSCFVENIGNKFDYFKFKTLQNPFGVLFQPKAIEQFITHALEGKVYTESDLFKQQDVWHCYDAHSKLSGLDQESVLNGLNSALAITKTYLETASHIVITLGTAWVYRHLDSEVLVANCHKVPQKAFNKELLSPQAIVNALQHIERLITSVNPNATIIFTVSPIRHTKDGFQENTRSKSHLITAIHQVLDRSETNTLFYFPSYEIMMDELRDYRFYATDLIHPSETAIEYIWEKFKTTWIAPSTLPIMKDVHVIQSGLQHKPFNETSEAHQKFLKTLQAKIIALQERVEGLSF</sequence>
<dbReference type="RefSeq" id="WP_057781897.1">
    <property type="nucleotide sequence ID" value="NZ_JAGGJQ010000001.1"/>
</dbReference>
<dbReference type="Proteomes" id="UP001231587">
    <property type="component" value="Unassembled WGS sequence"/>
</dbReference>
<dbReference type="EMBL" id="JAGGJQ010000001">
    <property type="protein sequence ID" value="MBP1838131.1"/>
    <property type="molecule type" value="Genomic_DNA"/>
</dbReference>
<keyword evidence="5" id="KW-1185">Reference proteome</keyword>